<evidence type="ECO:0000313" key="1">
    <source>
        <dbReference type="EMBL" id="GIY44571.1"/>
    </source>
</evidence>
<evidence type="ECO:0000313" key="2">
    <source>
        <dbReference type="Proteomes" id="UP001054945"/>
    </source>
</evidence>
<dbReference type="EMBL" id="BPLR01011162">
    <property type="protein sequence ID" value="GIY44571.1"/>
    <property type="molecule type" value="Genomic_DNA"/>
</dbReference>
<name>A0AAV4TGL2_CAEEX</name>
<reference evidence="1 2" key="1">
    <citation type="submission" date="2021-06" db="EMBL/GenBank/DDBJ databases">
        <title>Caerostris extrusa draft genome.</title>
        <authorList>
            <person name="Kono N."/>
            <person name="Arakawa K."/>
        </authorList>
    </citation>
    <scope>NUCLEOTIDE SEQUENCE [LARGE SCALE GENOMIC DNA]</scope>
</reference>
<comment type="caution">
    <text evidence="1">The sequence shown here is derived from an EMBL/GenBank/DDBJ whole genome shotgun (WGS) entry which is preliminary data.</text>
</comment>
<sequence>MLKVNTTHHYETRHSEIIAEREESLVDESLGGCQMVIQVHRNEFNPFVRILCKESLPEVPGLFWEKQVSRMCNWIFRFNYFGIRYLFGLEASFPV</sequence>
<dbReference type="Proteomes" id="UP001054945">
    <property type="component" value="Unassembled WGS sequence"/>
</dbReference>
<organism evidence="1 2">
    <name type="scientific">Caerostris extrusa</name>
    <name type="common">Bark spider</name>
    <name type="synonym">Caerostris bankana</name>
    <dbReference type="NCBI Taxonomy" id="172846"/>
    <lineage>
        <taxon>Eukaryota</taxon>
        <taxon>Metazoa</taxon>
        <taxon>Ecdysozoa</taxon>
        <taxon>Arthropoda</taxon>
        <taxon>Chelicerata</taxon>
        <taxon>Arachnida</taxon>
        <taxon>Araneae</taxon>
        <taxon>Araneomorphae</taxon>
        <taxon>Entelegynae</taxon>
        <taxon>Araneoidea</taxon>
        <taxon>Araneidae</taxon>
        <taxon>Caerostris</taxon>
    </lineage>
</organism>
<keyword evidence="2" id="KW-1185">Reference proteome</keyword>
<protein>
    <submittedName>
        <fullName evidence="1">Uncharacterized protein</fullName>
    </submittedName>
</protein>
<dbReference type="AlphaFoldDB" id="A0AAV4TGL2"/>
<accession>A0AAV4TGL2</accession>
<gene>
    <name evidence="1" type="ORF">CEXT_776091</name>
</gene>
<proteinExistence type="predicted"/>